<gene>
    <name evidence="11" type="ORF">ACFFIA_05885</name>
</gene>
<keyword evidence="7" id="KW-0067">ATP-binding</keyword>
<feature type="transmembrane region" description="Helical" evidence="9">
    <location>
        <begin position="117"/>
        <end position="140"/>
    </location>
</feature>
<sequence length="422" mass="44500">MNVPRPAWQEWLPDAAAGLIVAALGLVIAILNYGGFNEHAPVPLGMLSPLRELALLAVVAVVTGAAVGASRPVPGAALALVWMLAGIHVVVGVPILVTELAIAVVAFGTARWGSRAVVWLSALSIPAGAAVAVVFLAPDIRRVLSGFLRLRALVDLGETWQPFAAVIGAALLGVPWMAGMVLRVAARARTTVDLASADVARAEADRAQARQIARLREDQARLARDVHDVVGHSLAVILAQAESGQYLPDGDPAALKTTLANIATSARTSLQNVRQVLSATQEGLAASTPDLDSLVEGLRTSGHKVVSTQTGAPQPMPPELDLIAFRTLQEMVTNAMKHGRHDHPITVERRWPDGDWEATLRISVSNAAAAAQAADWTAGQGLTGMRQRVESVGGRLDVDRHEVAGEPRFTATAWIPVRRPLA</sequence>
<feature type="domain" description="Signal transduction histidine kinase subgroup 3 dimerisation and phosphoacceptor" evidence="10">
    <location>
        <begin position="220"/>
        <end position="280"/>
    </location>
</feature>
<dbReference type="EMBL" id="JBHLUH010000007">
    <property type="protein sequence ID" value="MFC0527184.1"/>
    <property type="molecule type" value="Genomic_DNA"/>
</dbReference>
<evidence type="ECO:0000256" key="3">
    <source>
        <dbReference type="ARBA" id="ARBA00022553"/>
    </source>
</evidence>
<evidence type="ECO:0000256" key="8">
    <source>
        <dbReference type="ARBA" id="ARBA00023012"/>
    </source>
</evidence>
<dbReference type="PANTHER" id="PTHR24421">
    <property type="entry name" value="NITRATE/NITRITE SENSOR PROTEIN NARX-RELATED"/>
    <property type="match status" value="1"/>
</dbReference>
<dbReference type="InterPro" id="IPR050482">
    <property type="entry name" value="Sensor_HK_TwoCompSys"/>
</dbReference>
<dbReference type="Gene3D" id="1.20.5.1930">
    <property type="match status" value="1"/>
</dbReference>
<evidence type="ECO:0000256" key="7">
    <source>
        <dbReference type="ARBA" id="ARBA00022840"/>
    </source>
</evidence>
<evidence type="ECO:0000313" key="11">
    <source>
        <dbReference type="EMBL" id="MFC0527184.1"/>
    </source>
</evidence>
<keyword evidence="3" id="KW-0597">Phosphoprotein</keyword>
<name>A0ABV6LY73_9ACTN</name>
<keyword evidence="5" id="KW-0547">Nucleotide-binding</keyword>
<evidence type="ECO:0000256" key="5">
    <source>
        <dbReference type="ARBA" id="ARBA00022741"/>
    </source>
</evidence>
<keyword evidence="6 11" id="KW-0418">Kinase</keyword>
<evidence type="ECO:0000256" key="4">
    <source>
        <dbReference type="ARBA" id="ARBA00022679"/>
    </source>
</evidence>
<evidence type="ECO:0000256" key="6">
    <source>
        <dbReference type="ARBA" id="ARBA00022777"/>
    </source>
</evidence>
<evidence type="ECO:0000256" key="2">
    <source>
        <dbReference type="ARBA" id="ARBA00012438"/>
    </source>
</evidence>
<keyword evidence="9" id="KW-0812">Transmembrane</keyword>
<comment type="catalytic activity">
    <reaction evidence="1">
        <text>ATP + protein L-histidine = ADP + protein N-phospho-L-histidine.</text>
        <dbReference type="EC" id="2.7.13.3"/>
    </reaction>
</comment>
<evidence type="ECO:0000256" key="1">
    <source>
        <dbReference type="ARBA" id="ARBA00000085"/>
    </source>
</evidence>
<comment type="caution">
    <text evidence="11">The sequence shown here is derived from an EMBL/GenBank/DDBJ whole genome shotgun (WGS) entry which is preliminary data.</text>
</comment>
<feature type="transmembrane region" description="Helical" evidence="9">
    <location>
        <begin position="79"/>
        <end position="105"/>
    </location>
</feature>
<accession>A0ABV6LY73</accession>
<keyword evidence="9" id="KW-1133">Transmembrane helix</keyword>
<dbReference type="RefSeq" id="WP_377246590.1">
    <property type="nucleotide sequence ID" value="NZ_JBHLUH010000007.1"/>
</dbReference>
<evidence type="ECO:0000259" key="10">
    <source>
        <dbReference type="Pfam" id="PF07730"/>
    </source>
</evidence>
<reference evidence="11 12" key="1">
    <citation type="submission" date="2024-09" db="EMBL/GenBank/DDBJ databases">
        <authorList>
            <person name="Sun Q."/>
            <person name="Mori K."/>
        </authorList>
    </citation>
    <scope>NUCLEOTIDE SEQUENCE [LARGE SCALE GENOMIC DNA]</scope>
    <source>
        <strain evidence="11 12">TBRC 3947</strain>
    </source>
</reference>
<dbReference type="SUPFAM" id="SSF55874">
    <property type="entry name" value="ATPase domain of HSP90 chaperone/DNA topoisomerase II/histidine kinase"/>
    <property type="match status" value="1"/>
</dbReference>
<dbReference type="InterPro" id="IPR011712">
    <property type="entry name" value="Sig_transdc_His_kin_sub3_dim/P"/>
</dbReference>
<keyword evidence="4" id="KW-0808">Transferase</keyword>
<proteinExistence type="predicted"/>
<organism evidence="11 12">
    <name type="scientific">Phytohabitans kaempferiae</name>
    <dbReference type="NCBI Taxonomy" id="1620943"/>
    <lineage>
        <taxon>Bacteria</taxon>
        <taxon>Bacillati</taxon>
        <taxon>Actinomycetota</taxon>
        <taxon>Actinomycetes</taxon>
        <taxon>Micromonosporales</taxon>
        <taxon>Micromonosporaceae</taxon>
    </lineage>
</organism>
<dbReference type="PANTHER" id="PTHR24421:SF10">
    <property type="entry name" value="NITRATE_NITRITE SENSOR PROTEIN NARQ"/>
    <property type="match status" value="1"/>
</dbReference>
<dbReference type="GO" id="GO:0016301">
    <property type="term" value="F:kinase activity"/>
    <property type="evidence" value="ECO:0007669"/>
    <property type="project" value="UniProtKB-KW"/>
</dbReference>
<evidence type="ECO:0000256" key="9">
    <source>
        <dbReference type="SAM" id="Phobius"/>
    </source>
</evidence>
<feature type="transmembrane region" description="Helical" evidence="9">
    <location>
        <begin position="53"/>
        <end position="73"/>
    </location>
</feature>
<feature type="transmembrane region" description="Helical" evidence="9">
    <location>
        <begin position="160"/>
        <end position="182"/>
    </location>
</feature>
<dbReference type="Gene3D" id="3.30.565.10">
    <property type="entry name" value="Histidine kinase-like ATPase, C-terminal domain"/>
    <property type="match status" value="1"/>
</dbReference>
<keyword evidence="8" id="KW-0902">Two-component regulatory system</keyword>
<dbReference type="Pfam" id="PF07730">
    <property type="entry name" value="HisKA_3"/>
    <property type="match status" value="1"/>
</dbReference>
<dbReference type="Proteomes" id="UP001589867">
    <property type="component" value="Unassembled WGS sequence"/>
</dbReference>
<dbReference type="InterPro" id="IPR036890">
    <property type="entry name" value="HATPase_C_sf"/>
</dbReference>
<keyword evidence="12" id="KW-1185">Reference proteome</keyword>
<protein>
    <recommendedName>
        <fullName evidence="2">histidine kinase</fullName>
        <ecNumber evidence="2">2.7.13.3</ecNumber>
    </recommendedName>
</protein>
<feature type="transmembrane region" description="Helical" evidence="9">
    <location>
        <begin position="15"/>
        <end position="33"/>
    </location>
</feature>
<evidence type="ECO:0000313" key="12">
    <source>
        <dbReference type="Proteomes" id="UP001589867"/>
    </source>
</evidence>
<keyword evidence="9" id="KW-0472">Membrane</keyword>
<dbReference type="EC" id="2.7.13.3" evidence="2"/>